<evidence type="ECO:0000256" key="2">
    <source>
        <dbReference type="ARBA" id="ARBA00022475"/>
    </source>
</evidence>
<reference evidence="10" key="1">
    <citation type="submission" date="2022-10" db="EMBL/GenBank/DDBJ databases">
        <title>The complete genomes of actinobacterial strains from the NBC collection.</title>
        <authorList>
            <person name="Joergensen T.S."/>
            <person name="Alvarez Arevalo M."/>
            <person name="Sterndorff E.B."/>
            <person name="Faurdal D."/>
            <person name="Vuksanovic O."/>
            <person name="Mourched A.-S."/>
            <person name="Charusanti P."/>
            <person name="Shaw S."/>
            <person name="Blin K."/>
            <person name="Weber T."/>
        </authorList>
    </citation>
    <scope>NUCLEOTIDE SEQUENCE</scope>
    <source>
        <strain evidence="10">NBC_00003</strain>
    </source>
</reference>
<organism evidence="10">
    <name type="scientific">Streptomyces sp. NBC_00003</name>
    <dbReference type="NCBI Taxonomy" id="2903608"/>
    <lineage>
        <taxon>Bacteria</taxon>
        <taxon>Bacillati</taxon>
        <taxon>Actinomycetota</taxon>
        <taxon>Actinomycetes</taxon>
        <taxon>Kitasatosporales</taxon>
        <taxon>Streptomycetaceae</taxon>
        <taxon>Streptomyces</taxon>
    </lineage>
</organism>
<dbReference type="PIRSF" id="PIRSF001294">
    <property type="entry name" value="K_ATPaseA"/>
    <property type="match status" value="1"/>
</dbReference>
<proteinExistence type="inferred from homology"/>
<keyword evidence="2 9" id="KW-1003">Cell membrane</keyword>
<feature type="transmembrane region" description="Helical" evidence="9">
    <location>
        <begin position="132"/>
        <end position="155"/>
    </location>
</feature>
<dbReference type="GO" id="GO:0030955">
    <property type="term" value="F:potassium ion binding"/>
    <property type="evidence" value="ECO:0007669"/>
    <property type="project" value="UniProtKB-UniRule"/>
</dbReference>
<evidence type="ECO:0000256" key="3">
    <source>
        <dbReference type="ARBA" id="ARBA00022538"/>
    </source>
</evidence>
<feature type="transmembrane region" description="Helical" evidence="9">
    <location>
        <begin position="249"/>
        <end position="268"/>
    </location>
</feature>
<dbReference type="AlphaFoldDB" id="A0AAU2V081"/>
<evidence type="ECO:0000313" key="10">
    <source>
        <dbReference type="EMBL" id="WTW60742.1"/>
    </source>
</evidence>
<dbReference type="Pfam" id="PF03814">
    <property type="entry name" value="KdpA"/>
    <property type="match status" value="1"/>
</dbReference>
<feature type="transmembrane region" description="Helical" evidence="9">
    <location>
        <begin position="280"/>
        <end position="299"/>
    </location>
</feature>
<name>A0AAU2V081_9ACTN</name>
<keyword evidence="1 9" id="KW-0813">Transport</keyword>
<keyword evidence="6 9" id="KW-1133">Transmembrane helix</keyword>
<sequence length="554" mass="57908">MSPVVAGVLQFLALAVALGLAYRPLGDYMARVYSSDKHLRVEKWIYKAIGANPSTEMRWPAYLRGVLAFSAVSVLFLYLMQRLQGSLPGSLGFVSIPADQAFNTAASFVANTNWQSYAGEQTMGHVVQTGGLAVQNFVSAAVGIAVAVALVRGFARSRTGELGNFWSDLVRGTVRILLPISVIGAIVLVACGAIQNFAGIHEVGQFLGGSQQWNGGAVASQEAIKELGTNGGGYFNANSAHPFENPNGFTNLFEIFLILVIPFALTRTFGKMVGSVKQGYAILATMVTIWVGFTALMMWTEFHHGGPAFDIAGGAMEGKENRFGVGGSSIFAVATTLTSTGAVDGFHSSFTGFGGGITMLGMQLGEIAPGGTGSGLYGMLVMAIIAVFIAGLMVGRTPEYLGKKIGTREIKFAACYILVTPALVLIFTGIAMAMPSTLTSMTNSGAHGFSEVLYAYTSGANNNGSAFAGLNANTPWFNTSIGLAMLLGRFVPMVFVLALAGSLAEQTPVPETAGTLRTNKPLFTGLLVGTVMIVAGLTYFPALALGPLAEGLAS</sequence>
<evidence type="ECO:0000256" key="7">
    <source>
        <dbReference type="ARBA" id="ARBA00023065"/>
    </source>
</evidence>
<dbReference type="PANTHER" id="PTHR30607:SF2">
    <property type="entry name" value="POTASSIUM-TRANSPORTING ATPASE POTASSIUM-BINDING SUBUNIT"/>
    <property type="match status" value="1"/>
</dbReference>
<dbReference type="GO" id="GO:0008556">
    <property type="term" value="F:P-type potassium transmembrane transporter activity"/>
    <property type="evidence" value="ECO:0007669"/>
    <property type="project" value="InterPro"/>
</dbReference>
<keyword evidence="3 9" id="KW-0633">Potassium transport</keyword>
<feature type="transmembrane region" description="Helical" evidence="9">
    <location>
        <begin position="61"/>
        <end position="79"/>
    </location>
</feature>
<feature type="transmembrane region" description="Helical" evidence="9">
    <location>
        <begin position="376"/>
        <end position="394"/>
    </location>
</feature>
<keyword evidence="7 9" id="KW-0406">Ion transport</keyword>
<protein>
    <recommendedName>
        <fullName evidence="9">Potassium-transporting ATPase potassium-binding subunit</fullName>
    </recommendedName>
    <alternativeName>
        <fullName evidence="9">ATP phosphohydrolase [potassium-transporting] A chain</fullName>
    </alternativeName>
    <alternativeName>
        <fullName evidence="9">Potassium-binding and translocating subunit A</fullName>
    </alternativeName>
    <alternativeName>
        <fullName evidence="9">Potassium-translocating ATPase A chain</fullName>
    </alternativeName>
</protein>
<comment type="caution">
    <text evidence="9">Lacks conserved residue(s) required for the propagation of feature annotation.</text>
</comment>
<evidence type="ECO:0000256" key="5">
    <source>
        <dbReference type="ARBA" id="ARBA00022958"/>
    </source>
</evidence>
<feature type="transmembrane region" description="Helical" evidence="9">
    <location>
        <begin position="176"/>
        <end position="198"/>
    </location>
</feature>
<feature type="transmembrane region" description="Helical" evidence="9">
    <location>
        <begin position="415"/>
        <end position="434"/>
    </location>
</feature>
<gene>
    <name evidence="9 10" type="primary">kdpA</name>
    <name evidence="10" type="ORF">OG549_08845</name>
</gene>
<dbReference type="NCBIfam" id="TIGR00680">
    <property type="entry name" value="kdpA"/>
    <property type="match status" value="1"/>
</dbReference>
<evidence type="ECO:0000256" key="1">
    <source>
        <dbReference type="ARBA" id="ARBA00022448"/>
    </source>
</evidence>
<accession>A0AAU2V081</accession>
<feature type="transmembrane region" description="Helical" evidence="9">
    <location>
        <begin position="481"/>
        <end position="501"/>
    </location>
</feature>
<dbReference type="GO" id="GO:0005886">
    <property type="term" value="C:plasma membrane"/>
    <property type="evidence" value="ECO:0007669"/>
    <property type="project" value="UniProtKB-SubCell"/>
</dbReference>
<evidence type="ECO:0000256" key="4">
    <source>
        <dbReference type="ARBA" id="ARBA00022692"/>
    </source>
</evidence>
<dbReference type="HAMAP" id="MF_00275">
    <property type="entry name" value="KdpA"/>
    <property type="match status" value="1"/>
</dbReference>
<comment type="function">
    <text evidence="9">Part of the high-affinity ATP-driven potassium transport (or Kdp) system, which catalyzes the hydrolysis of ATP coupled with the electrogenic transport of potassium into the cytoplasm. This subunit binds the extracellular potassium ions and delivers the ions to the membrane domain of KdpB through an intramembrane tunnel.</text>
</comment>
<keyword evidence="8 9" id="KW-0472">Membrane</keyword>
<dbReference type="PANTHER" id="PTHR30607">
    <property type="entry name" value="POTASSIUM-TRANSPORTING ATPASE A CHAIN"/>
    <property type="match status" value="1"/>
</dbReference>
<evidence type="ECO:0000256" key="8">
    <source>
        <dbReference type="ARBA" id="ARBA00023136"/>
    </source>
</evidence>
<keyword evidence="5 9" id="KW-0630">Potassium</keyword>
<comment type="subunit">
    <text evidence="9">The system is composed of three essential subunits: KdpA, KdpB and KdpC.</text>
</comment>
<comment type="similarity">
    <text evidence="9">Belongs to the KdpA family.</text>
</comment>
<comment type="subcellular location">
    <subcellularLocation>
        <location evidence="9">Cell membrane</location>
        <topology evidence="9">Multi-pass membrane protein</topology>
    </subcellularLocation>
</comment>
<dbReference type="EMBL" id="CP108318">
    <property type="protein sequence ID" value="WTW60742.1"/>
    <property type="molecule type" value="Genomic_DNA"/>
</dbReference>
<dbReference type="InterPro" id="IPR004623">
    <property type="entry name" value="KdpA"/>
</dbReference>
<evidence type="ECO:0000256" key="9">
    <source>
        <dbReference type="HAMAP-Rule" id="MF_00275"/>
    </source>
</evidence>
<evidence type="ECO:0000256" key="6">
    <source>
        <dbReference type="ARBA" id="ARBA00022989"/>
    </source>
</evidence>
<keyword evidence="4 9" id="KW-0812">Transmembrane</keyword>
<feature type="transmembrane region" description="Helical" evidence="9">
    <location>
        <begin position="522"/>
        <end position="544"/>
    </location>
</feature>